<protein>
    <recommendedName>
        <fullName evidence="1">Aminoglycoside phosphotransferase domain-containing protein</fullName>
    </recommendedName>
</protein>
<reference evidence="2" key="1">
    <citation type="submission" date="2020-01" db="EMBL/GenBank/DDBJ databases">
        <authorList>
            <consortium name="DOE Joint Genome Institute"/>
            <person name="Haridas S."/>
            <person name="Albert R."/>
            <person name="Binder M."/>
            <person name="Bloem J."/>
            <person name="Labutti K."/>
            <person name="Salamov A."/>
            <person name="Andreopoulos B."/>
            <person name="Baker S.E."/>
            <person name="Barry K."/>
            <person name="Bills G."/>
            <person name="Bluhm B.H."/>
            <person name="Cannon C."/>
            <person name="Castanera R."/>
            <person name="Culley D.E."/>
            <person name="Daum C."/>
            <person name="Ezra D."/>
            <person name="Gonzalez J.B."/>
            <person name="Henrissat B."/>
            <person name="Kuo A."/>
            <person name="Liang C."/>
            <person name="Lipzen A."/>
            <person name="Lutzoni F."/>
            <person name="Magnuson J."/>
            <person name="Mondo S."/>
            <person name="Nolan M."/>
            <person name="Ohm R."/>
            <person name="Pangilinan J."/>
            <person name="Park H.-J."/>
            <person name="Ramirez L."/>
            <person name="Alfaro M."/>
            <person name="Sun H."/>
            <person name="Tritt A."/>
            <person name="Yoshinaga Y."/>
            <person name="Zwiers L.-H."/>
            <person name="Turgeon B.G."/>
            <person name="Goodwin S.B."/>
            <person name="Spatafora J.W."/>
            <person name="Crous P.W."/>
            <person name="Grigoriev I.V."/>
        </authorList>
    </citation>
    <scope>NUCLEOTIDE SEQUENCE</scope>
    <source>
        <strain evidence="2">CBS 394.84</strain>
    </source>
</reference>
<dbReference type="InterPro" id="IPR011009">
    <property type="entry name" value="Kinase-like_dom_sf"/>
</dbReference>
<comment type="caution">
    <text evidence="2">The sequence shown here is derived from an EMBL/GenBank/DDBJ whole genome shotgun (WGS) entry which is preliminary data.</text>
</comment>
<dbReference type="RefSeq" id="XP_040785312.1">
    <property type="nucleotide sequence ID" value="XM_040929175.1"/>
</dbReference>
<proteinExistence type="predicted"/>
<accession>A0A9P4L5Y5</accession>
<dbReference type="PANTHER" id="PTHR21310">
    <property type="entry name" value="AMINOGLYCOSIDE PHOSPHOTRANSFERASE-RELATED-RELATED"/>
    <property type="match status" value="1"/>
</dbReference>
<name>A0A9P4L5Y5_9PLEO</name>
<dbReference type="InterPro" id="IPR051678">
    <property type="entry name" value="AGP_Transferase"/>
</dbReference>
<dbReference type="Pfam" id="PF01636">
    <property type="entry name" value="APH"/>
    <property type="match status" value="1"/>
</dbReference>
<sequence>MCALKLVPPEGLYKQSPWSSEASLSTITAVENTYSTLSPLTHAAKERELRNPLDIVWAKTDELDDNGQEPFSTFKYKINQLVVELFPSLEASAQLMIEEVGSGAFNRVIGVSILPSKKHRDSALSFAYSFYKLLRTSTPQDYVVRLPLDGRDQLSGLISDMTRDVAILQVVSSRLTIPVPKVISYELNENNALQRPYVLQNRLRGQSLRILMRTLNTQQMVSAVEQITKIIEKIAAVTAPAAGFISIQNLEFPSASHIHIRQYPVPTDQLAARFPGFNQVDEQLASPQTPFEYLVDHCQRWHRYEESIDHHENKALWTQLVAIGRSLSRRGWLGDRFHLVHDDLYPRNILAIVTSPTTVEVTGIVDWDMSFFAPKFVAFRPPYWAWMGSHSSERDEDNAIEEPEYEEGILLKNTFKLVASEEFVGFALSPEGVLARKLFYILEGGMLTKGRRILATELVRQWDYLYPTDKLCQFNAV</sequence>
<dbReference type="AlphaFoldDB" id="A0A9P4L5Y5"/>
<gene>
    <name evidence="2" type="ORF">K460DRAFT_290114</name>
</gene>
<dbReference type="InterPro" id="IPR002575">
    <property type="entry name" value="Aminoglycoside_PTrfase"/>
</dbReference>
<feature type="domain" description="Aminoglycoside phosphotransferase" evidence="1">
    <location>
        <begin position="128"/>
        <end position="372"/>
    </location>
</feature>
<dbReference type="Proteomes" id="UP000800039">
    <property type="component" value="Unassembled WGS sequence"/>
</dbReference>
<dbReference type="SUPFAM" id="SSF56112">
    <property type="entry name" value="Protein kinase-like (PK-like)"/>
    <property type="match status" value="1"/>
</dbReference>
<evidence type="ECO:0000313" key="3">
    <source>
        <dbReference type="Proteomes" id="UP000800039"/>
    </source>
</evidence>
<dbReference type="PANTHER" id="PTHR21310:SF56">
    <property type="entry name" value="AMINOGLYCOSIDE PHOSPHOTRANSFERASE DOMAIN-CONTAINING PROTEIN"/>
    <property type="match status" value="1"/>
</dbReference>
<dbReference type="Gene3D" id="3.90.1200.10">
    <property type="match status" value="1"/>
</dbReference>
<keyword evidence="3" id="KW-1185">Reference proteome</keyword>
<dbReference type="EMBL" id="ML976617">
    <property type="protein sequence ID" value="KAF1842749.1"/>
    <property type="molecule type" value="Genomic_DNA"/>
</dbReference>
<evidence type="ECO:0000313" key="2">
    <source>
        <dbReference type="EMBL" id="KAF1842749.1"/>
    </source>
</evidence>
<dbReference type="GeneID" id="63846427"/>
<dbReference type="OrthoDB" id="10003767at2759"/>
<organism evidence="2 3">
    <name type="scientific">Cucurbitaria berberidis CBS 394.84</name>
    <dbReference type="NCBI Taxonomy" id="1168544"/>
    <lineage>
        <taxon>Eukaryota</taxon>
        <taxon>Fungi</taxon>
        <taxon>Dikarya</taxon>
        <taxon>Ascomycota</taxon>
        <taxon>Pezizomycotina</taxon>
        <taxon>Dothideomycetes</taxon>
        <taxon>Pleosporomycetidae</taxon>
        <taxon>Pleosporales</taxon>
        <taxon>Pleosporineae</taxon>
        <taxon>Cucurbitariaceae</taxon>
        <taxon>Cucurbitaria</taxon>
    </lineage>
</organism>
<evidence type="ECO:0000259" key="1">
    <source>
        <dbReference type="Pfam" id="PF01636"/>
    </source>
</evidence>